<dbReference type="OrthoDB" id="3689315at2759"/>
<protein>
    <submittedName>
        <fullName evidence="1">Uncharacterized protein</fullName>
    </submittedName>
</protein>
<name>A0A6A7AGY8_9PLEO</name>
<proteinExistence type="predicted"/>
<organism evidence="1 2">
    <name type="scientific">Ophiobolus disseminans</name>
    <dbReference type="NCBI Taxonomy" id="1469910"/>
    <lineage>
        <taxon>Eukaryota</taxon>
        <taxon>Fungi</taxon>
        <taxon>Dikarya</taxon>
        <taxon>Ascomycota</taxon>
        <taxon>Pezizomycotina</taxon>
        <taxon>Dothideomycetes</taxon>
        <taxon>Pleosporomycetidae</taxon>
        <taxon>Pleosporales</taxon>
        <taxon>Pleosporineae</taxon>
        <taxon>Phaeosphaeriaceae</taxon>
        <taxon>Ophiobolus</taxon>
    </lineage>
</organism>
<accession>A0A6A7AGY8</accession>
<dbReference type="AlphaFoldDB" id="A0A6A7AGY8"/>
<reference evidence="1" key="1">
    <citation type="journal article" date="2020" name="Stud. Mycol.">
        <title>101 Dothideomycetes genomes: a test case for predicting lifestyles and emergence of pathogens.</title>
        <authorList>
            <person name="Haridas S."/>
            <person name="Albert R."/>
            <person name="Binder M."/>
            <person name="Bloem J."/>
            <person name="Labutti K."/>
            <person name="Salamov A."/>
            <person name="Andreopoulos B."/>
            <person name="Baker S."/>
            <person name="Barry K."/>
            <person name="Bills G."/>
            <person name="Bluhm B."/>
            <person name="Cannon C."/>
            <person name="Castanera R."/>
            <person name="Culley D."/>
            <person name="Daum C."/>
            <person name="Ezra D."/>
            <person name="Gonzalez J."/>
            <person name="Henrissat B."/>
            <person name="Kuo A."/>
            <person name="Liang C."/>
            <person name="Lipzen A."/>
            <person name="Lutzoni F."/>
            <person name="Magnuson J."/>
            <person name="Mondo S."/>
            <person name="Nolan M."/>
            <person name="Ohm R."/>
            <person name="Pangilinan J."/>
            <person name="Park H.-J."/>
            <person name="Ramirez L."/>
            <person name="Alfaro M."/>
            <person name="Sun H."/>
            <person name="Tritt A."/>
            <person name="Yoshinaga Y."/>
            <person name="Zwiers L.-H."/>
            <person name="Turgeon B."/>
            <person name="Goodwin S."/>
            <person name="Spatafora J."/>
            <person name="Crous P."/>
            <person name="Grigoriev I."/>
        </authorList>
    </citation>
    <scope>NUCLEOTIDE SEQUENCE</scope>
    <source>
        <strain evidence="1">CBS 113818</strain>
    </source>
</reference>
<evidence type="ECO:0000313" key="1">
    <source>
        <dbReference type="EMBL" id="KAF2832570.1"/>
    </source>
</evidence>
<evidence type="ECO:0000313" key="2">
    <source>
        <dbReference type="Proteomes" id="UP000799424"/>
    </source>
</evidence>
<dbReference type="Proteomes" id="UP000799424">
    <property type="component" value="Unassembled WGS sequence"/>
</dbReference>
<sequence>MRSSTYVALFAGSATAQSSVTLLNVLPNEGTLTQIGADATATTYTKSCLSAIPSIQRKLTPLPTPRASASSYYGGFDVDEYEICVPYTLKQGASTWTLHMEDSQAGGLELDANCNWQGPLTDADLTCTVTASGTASAVPILGVSSTAGVIRKDELASLSVLRAVAIVSETGAPGASHSVGLASGPVSPTGVMLLVVGAVGVLAAALAL</sequence>
<gene>
    <name evidence="1" type="ORF">CC86DRAFT_390590</name>
</gene>
<dbReference type="EMBL" id="MU006217">
    <property type="protein sequence ID" value="KAF2832570.1"/>
    <property type="molecule type" value="Genomic_DNA"/>
</dbReference>
<keyword evidence="2" id="KW-1185">Reference proteome</keyword>